<feature type="non-terminal residue" evidence="2">
    <location>
        <position position="129"/>
    </location>
</feature>
<accession>A0A0L7KTA0</accession>
<dbReference type="EMBL" id="JTDY01006051">
    <property type="protein sequence ID" value="KOB66335.1"/>
    <property type="molecule type" value="Genomic_DNA"/>
</dbReference>
<protein>
    <submittedName>
        <fullName evidence="2">Origin recognition complex subunit 4</fullName>
    </submittedName>
</protein>
<feature type="non-terminal residue" evidence="2">
    <location>
        <position position="1"/>
    </location>
</feature>
<dbReference type="InterPro" id="IPR032705">
    <property type="entry name" value="ORC4_C"/>
</dbReference>
<proteinExistence type="predicted"/>
<evidence type="ECO:0000313" key="2">
    <source>
        <dbReference type="EMBL" id="KOB66335.1"/>
    </source>
</evidence>
<feature type="domain" description="Origin recognition complex subunit 4 C-terminal" evidence="1">
    <location>
        <begin position="73"/>
        <end position="127"/>
    </location>
</feature>
<gene>
    <name evidence="2" type="ORF">OBRU01_21364</name>
</gene>
<organism evidence="2 3">
    <name type="scientific">Operophtera brumata</name>
    <name type="common">Winter moth</name>
    <name type="synonym">Phalaena brumata</name>
    <dbReference type="NCBI Taxonomy" id="104452"/>
    <lineage>
        <taxon>Eukaryota</taxon>
        <taxon>Metazoa</taxon>
        <taxon>Ecdysozoa</taxon>
        <taxon>Arthropoda</taxon>
        <taxon>Hexapoda</taxon>
        <taxon>Insecta</taxon>
        <taxon>Pterygota</taxon>
        <taxon>Neoptera</taxon>
        <taxon>Endopterygota</taxon>
        <taxon>Lepidoptera</taxon>
        <taxon>Glossata</taxon>
        <taxon>Ditrysia</taxon>
        <taxon>Geometroidea</taxon>
        <taxon>Geometridae</taxon>
        <taxon>Larentiinae</taxon>
        <taxon>Operophtera</taxon>
    </lineage>
</organism>
<dbReference type="Pfam" id="PF14629">
    <property type="entry name" value="ORC4_C"/>
    <property type="match status" value="1"/>
</dbReference>
<dbReference type="AlphaFoldDB" id="A0A0L7KTA0"/>
<keyword evidence="3" id="KW-1185">Reference proteome</keyword>
<reference evidence="2 3" key="1">
    <citation type="journal article" date="2015" name="Genome Biol. Evol.">
        <title>The genome of winter moth (Operophtera brumata) provides a genomic perspective on sexual dimorphism and phenology.</title>
        <authorList>
            <person name="Derks M.F."/>
            <person name="Smit S."/>
            <person name="Salis L."/>
            <person name="Schijlen E."/>
            <person name="Bossers A."/>
            <person name="Mateman C."/>
            <person name="Pijl A.S."/>
            <person name="de Ridder D."/>
            <person name="Groenen M.A."/>
            <person name="Visser M.E."/>
            <person name="Megens H.J."/>
        </authorList>
    </citation>
    <scope>NUCLEOTIDE SEQUENCE [LARGE SCALE GENOMIC DNA]</scope>
    <source>
        <strain evidence="2">WM2013NL</strain>
        <tissue evidence="2">Head and thorax</tissue>
    </source>
</reference>
<dbReference type="Proteomes" id="UP000037510">
    <property type="component" value="Unassembled WGS sequence"/>
</dbReference>
<comment type="caution">
    <text evidence="2">The sequence shown here is derived from an EMBL/GenBank/DDBJ whole genome shotgun (WGS) entry which is preliminary data.</text>
</comment>
<name>A0A0L7KTA0_OPEBR</name>
<evidence type="ECO:0000313" key="3">
    <source>
        <dbReference type="Proteomes" id="UP000037510"/>
    </source>
</evidence>
<sequence length="129" mass="14833">TTPDTDLSIPEEVLLRCRVNPSQFNALDPLFVLDWNAHVRSLVDDERIQDSIEKFCYYTVNEQAFRNVLTVPRPVILKAFEHLQALEVILPVRNIDSMYSASETTATRVQKEYKLFTLAVPVEDINPII</sequence>
<evidence type="ECO:0000259" key="1">
    <source>
        <dbReference type="Pfam" id="PF14629"/>
    </source>
</evidence>